<reference evidence="1 2" key="1">
    <citation type="journal article" date="2021" name="Appl. Environ. Microbiol.">
        <title>Genetic linkage and physical mapping for an oyster mushroom Pleurotus cornucopiae and QTL analysis for the trait cap color.</title>
        <authorList>
            <person name="Zhang Y."/>
            <person name="Gao W."/>
            <person name="Sonnenberg A."/>
            <person name="Chen Q."/>
            <person name="Zhang J."/>
            <person name="Huang C."/>
        </authorList>
    </citation>
    <scope>NUCLEOTIDE SEQUENCE [LARGE SCALE GENOMIC DNA]</scope>
    <source>
        <strain evidence="1">CCMSSC00406</strain>
    </source>
</reference>
<comment type="caution">
    <text evidence="1">The sequence shown here is derived from an EMBL/GenBank/DDBJ whole genome shotgun (WGS) entry which is preliminary data.</text>
</comment>
<evidence type="ECO:0000313" key="1">
    <source>
        <dbReference type="EMBL" id="KAG9226934.1"/>
    </source>
</evidence>
<sequence>MTVSPAGTKAGSDRGGVVNEVPSGKSLELPNVNANNMPPRIQLSTARKSSTGGSHDCDTLSSYLNPSQKSPIPPRERSLLRRFSLLPQPVEPICLHRHSLAVEPVRNLNYKPSSPRGQLNQIHTTSRHSLHRPILSSPLTEVAFSSTNTSSTSLTKCDSDMLERPKFKPSRISSSPEIPSVVESIYRPRGSRASSYTSPRRPGSINSLASSSSTLDVASPPESSAAAAPQPRPRPRPRPSTHRTRYSYTNNPYLTHPQSNKRPIWSPNHRPFYDRYPPSPSPRLSTSLYRNSSQSLGSRPPSFHPIPPALDSIRRSHSLNSSNASLQPTTNSSQRPSSHVAPAKAKEPLTADEHWNLAHAFAFTPRFSRLGLKGEGVILPIHAKDFRKPRRNTSMKSNENSNPASGEARTVRESIPPRPSSAPPSAPPVAAVPPTTASPPRKPGPNKLRKSRPPSLSRPATPRNPSIPQPNANAKVPVKRAVSEKVNKSEVQPGDVRRSQSLNISGTSRQPTPKPNQRYSSHSGTSTPAKRKEPLTADEHWNLAHAFAFTPRFSRLELEAEGVIMPIHAKDFRRARRNTISNGHPSRTVRQTTPSRPPPTPQSVAPPVTVPPSPVAPLARKAGPNKLRKSRPPSLAGSATSREPSILLTNMDAKDTVKGATETQDEEVTKPQVTELQAEEDTPAYLVQNSASCPSIRVFSADDRRDSVVSSDGASSYFTTPSGSSSLFQSSSRSSSSSVLEFTTRTPDSLAIEEVVAVPSDELPLNTLTPPPTTRTPDSLAVEEDVALSSDELSPPPAPPLSEQSPSPPASLSLVRLLASPIPPPSALSQRDSAPPSPLVDLPSLRSLPSIPGVNDTLDADKVTPQADANKPGLMRRFTLRLKSLKRNNAAREKVRPNQGSEQSDRKVDQESPELPIVVRPPSSRKLRKKRRPTPSVLAH</sequence>
<accession>A0ACB7J8M4</accession>
<dbReference type="EMBL" id="WQMT02000002">
    <property type="protein sequence ID" value="KAG9226934.1"/>
    <property type="molecule type" value="Genomic_DNA"/>
</dbReference>
<keyword evidence="2" id="KW-1185">Reference proteome</keyword>
<name>A0ACB7J8M4_PLECO</name>
<organism evidence="1 2">
    <name type="scientific">Pleurotus cornucopiae</name>
    <name type="common">Cornucopia mushroom</name>
    <dbReference type="NCBI Taxonomy" id="5321"/>
    <lineage>
        <taxon>Eukaryota</taxon>
        <taxon>Fungi</taxon>
        <taxon>Dikarya</taxon>
        <taxon>Basidiomycota</taxon>
        <taxon>Agaricomycotina</taxon>
        <taxon>Agaricomycetes</taxon>
        <taxon>Agaricomycetidae</taxon>
        <taxon>Agaricales</taxon>
        <taxon>Pleurotineae</taxon>
        <taxon>Pleurotaceae</taxon>
        <taxon>Pleurotus</taxon>
    </lineage>
</organism>
<gene>
    <name evidence="1" type="ORF">CCMSSC00406_0003393</name>
</gene>
<evidence type="ECO:0000313" key="2">
    <source>
        <dbReference type="Proteomes" id="UP000824881"/>
    </source>
</evidence>
<proteinExistence type="predicted"/>
<dbReference type="Proteomes" id="UP000824881">
    <property type="component" value="Unassembled WGS sequence"/>
</dbReference>
<protein>
    <submittedName>
        <fullName evidence="1">Uncharacterized protein</fullName>
    </submittedName>
</protein>